<dbReference type="Proteomes" id="UP000642488">
    <property type="component" value="Unassembled WGS sequence"/>
</dbReference>
<reference evidence="2" key="1">
    <citation type="submission" date="2020-12" db="EMBL/GenBank/DDBJ databases">
        <title>Bacterial taxonomy.</title>
        <authorList>
            <person name="Pan X."/>
        </authorList>
    </citation>
    <scope>NUCLEOTIDE SEQUENCE</scope>
    <source>
        <strain evidence="2">KCTC 52957</strain>
    </source>
</reference>
<dbReference type="EMBL" id="JAEKPD010000001">
    <property type="protein sequence ID" value="MBJ3761208.1"/>
    <property type="molecule type" value="Genomic_DNA"/>
</dbReference>
<dbReference type="SUPFAM" id="SSF52402">
    <property type="entry name" value="Adenine nucleotide alpha hydrolases-like"/>
    <property type="match status" value="1"/>
</dbReference>
<dbReference type="Gene3D" id="3.40.50.620">
    <property type="entry name" value="HUPs"/>
    <property type="match status" value="1"/>
</dbReference>
<dbReference type="Pfam" id="PF00582">
    <property type="entry name" value="Usp"/>
    <property type="match status" value="1"/>
</dbReference>
<dbReference type="InterPro" id="IPR006016">
    <property type="entry name" value="UspA"/>
</dbReference>
<evidence type="ECO:0000313" key="2">
    <source>
        <dbReference type="EMBL" id="MBJ3761208.1"/>
    </source>
</evidence>
<name>A0A934MB05_9RHOB</name>
<proteinExistence type="predicted"/>
<comment type="caution">
    <text evidence="2">The sequence shown here is derived from an EMBL/GenBank/DDBJ whole genome shotgun (WGS) entry which is preliminary data.</text>
</comment>
<organism evidence="2 3">
    <name type="scientific">Palleronia pontilimi</name>
    <dbReference type="NCBI Taxonomy" id="1964209"/>
    <lineage>
        <taxon>Bacteria</taxon>
        <taxon>Pseudomonadati</taxon>
        <taxon>Pseudomonadota</taxon>
        <taxon>Alphaproteobacteria</taxon>
        <taxon>Rhodobacterales</taxon>
        <taxon>Roseobacteraceae</taxon>
        <taxon>Palleronia</taxon>
    </lineage>
</organism>
<evidence type="ECO:0000313" key="3">
    <source>
        <dbReference type="Proteomes" id="UP000642488"/>
    </source>
</evidence>
<keyword evidence="3" id="KW-1185">Reference proteome</keyword>
<protein>
    <submittedName>
        <fullName evidence="2">Universal stress protein</fullName>
    </submittedName>
</protein>
<sequence>MYSKIMFPVDLAHVEQLQKALGTAADLAKLYGAKIYFVGVTSYVPTKLGRNPDEYAAKLSKFSDEQARAHDITTEAHTVVSHDPTTDVDDALLKTVGDIGADLVVMASHVPGVIDYVWPSNGGKMAVHSKASVMIVRN</sequence>
<dbReference type="RefSeq" id="WP_198914389.1">
    <property type="nucleotide sequence ID" value="NZ_JAEKPD010000001.1"/>
</dbReference>
<dbReference type="AlphaFoldDB" id="A0A934MB05"/>
<gene>
    <name evidence="2" type="ORF">ILP92_00390</name>
</gene>
<dbReference type="InterPro" id="IPR014729">
    <property type="entry name" value="Rossmann-like_a/b/a_fold"/>
</dbReference>
<accession>A0A934MB05</accession>
<dbReference type="CDD" id="cd00293">
    <property type="entry name" value="USP-like"/>
    <property type="match status" value="1"/>
</dbReference>
<evidence type="ECO:0000259" key="1">
    <source>
        <dbReference type="Pfam" id="PF00582"/>
    </source>
</evidence>
<feature type="domain" description="UspA" evidence="1">
    <location>
        <begin position="1"/>
        <end position="137"/>
    </location>
</feature>